<dbReference type="SUPFAM" id="SSF47384">
    <property type="entry name" value="Homodimeric domain of signal transducing histidine kinase"/>
    <property type="match status" value="1"/>
</dbReference>
<organism evidence="13 14">
    <name type="scientific">Spirosoma sordidisoli</name>
    <dbReference type="NCBI Taxonomy" id="2502893"/>
    <lineage>
        <taxon>Bacteria</taxon>
        <taxon>Pseudomonadati</taxon>
        <taxon>Bacteroidota</taxon>
        <taxon>Cytophagia</taxon>
        <taxon>Cytophagales</taxon>
        <taxon>Cytophagaceae</taxon>
        <taxon>Spirosoma</taxon>
    </lineage>
</organism>
<dbReference type="PANTHER" id="PTHR45436:SF5">
    <property type="entry name" value="SENSOR HISTIDINE KINASE TRCS"/>
    <property type="match status" value="1"/>
</dbReference>
<dbReference type="EC" id="2.7.13.3" evidence="3"/>
<keyword evidence="4" id="KW-0597">Phosphoprotein</keyword>
<evidence type="ECO:0000259" key="11">
    <source>
        <dbReference type="PROSITE" id="PS50109"/>
    </source>
</evidence>
<comment type="subcellular location">
    <subcellularLocation>
        <location evidence="2">Membrane</location>
    </subcellularLocation>
</comment>
<dbReference type="Pfam" id="PF00512">
    <property type="entry name" value="HisKA"/>
    <property type="match status" value="1"/>
</dbReference>
<dbReference type="Pfam" id="PF02518">
    <property type="entry name" value="HATPase_c"/>
    <property type="match status" value="1"/>
</dbReference>
<evidence type="ECO:0000256" key="6">
    <source>
        <dbReference type="ARBA" id="ARBA00022692"/>
    </source>
</evidence>
<dbReference type="EMBL" id="SBLB01000003">
    <property type="protein sequence ID" value="RYC69800.1"/>
    <property type="molecule type" value="Genomic_DNA"/>
</dbReference>
<evidence type="ECO:0000259" key="12">
    <source>
        <dbReference type="PROSITE" id="PS50885"/>
    </source>
</evidence>
<feature type="transmembrane region" description="Helical" evidence="10">
    <location>
        <begin position="7"/>
        <end position="26"/>
    </location>
</feature>
<dbReference type="InterPro" id="IPR036097">
    <property type="entry name" value="HisK_dim/P_sf"/>
</dbReference>
<feature type="transmembrane region" description="Helical" evidence="10">
    <location>
        <begin position="132"/>
        <end position="155"/>
    </location>
</feature>
<evidence type="ECO:0000256" key="4">
    <source>
        <dbReference type="ARBA" id="ARBA00022553"/>
    </source>
</evidence>
<sequence length="423" mass="48099">MSLLRKTLLYLVLVAVPVAIGGGWLFHTLISRVVRYEIDEQLTSDLLFVQEQLSTTDRPMPEGQHLLDNPHVEEIAPGYTLKPLFSDTLEYDRREKQLVPVRRLTATVQVADRSYLVVVKQVIGEFIEITQLLSVAIIVGFLGLLGVLLGLTSWVSRRLWQPFYQLIDQLRNYRLDAQTPATFPDSTITEFSQLGRTLNDMSRNLHGQYVAQKEFTDHAAHEMQTPLSIVTTLLDRLLATEPLTQQQVEYMEQAQGAIGRLVHLNKSLLLLSKIDNNQFLDQQPVDLSALAQKLHHNFSSYAHHRQLGWVSRITPDVIRPMNPYLAEVLFSNLIKNATIHALPATCAEMTLTKTFFNIVNVGLPLPFPSDQLFDRFVKNPNRPESTGLGLALVRQIAERHGMTVQYQFDELAQIHSFSVYFPH</sequence>
<dbReference type="Gene3D" id="1.10.287.130">
    <property type="match status" value="1"/>
</dbReference>
<evidence type="ECO:0000313" key="14">
    <source>
        <dbReference type="Proteomes" id="UP000290407"/>
    </source>
</evidence>
<comment type="catalytic activity">
    <reaction evidence="1">
        <text>ATP + protein L-histidine = ADP + protein N-phospho-L-histidine.</text>
        <dbReference type="EC" id="2.7.13.3"/>
    </reaction>
</comment>
<evidence type="ECO:0000256" key="8">
    <source>
        <dbReference type="ARBA" id="ARBA00022989"/>
    </source>
</evidence>
<evidence type="ECO:0000256" key="2">
    <source>
        <dbReference type="ARBA" id="ARBA00004370"/>
    </source>
</evidence>
<protein>
    <recommendedName>
        <fullName evidence="3">histidine kinase</fullName>
        <ecNumber evidence="3">2.7.13.3</ecNumber>
    </recommendedName>
</protein>
<keyword evidence="14" id="KW-1185">Reference proteome</keyword>
<name>A0A4Q2UQ84_9BACT</name>
<dbReference type="InterPro" id="IPR036890">
    <property type="entry name" value="HATPase_C_sf"/>
</dbReference>
<dbReference type="PROSITE" id="PS50109">
    <property type="entry name" value="HIS_KIN"/>
    <property type="match status" value="1"/>
</dbReference>
<dbReference type="InterPro" id="IPR003594">
    <property type="entry name" value="HATPase_dom"/>
</dbReference>
<proteinExistence type="predicted"/>
<feature type="domain" description="Histidine kinase" evidence="11">
    <location>
        <begin position="218"/>
        <end position="423"/>
    </location>
</feature>
<dbReference type="PROSITE" id="PS50885">
    <property type="entry name" value="HAMP"/>
    <property type="match status" value="1"/>
</dbReference>
<dbReference type="CDD" id="cd00082">
    <property type="entry name" value="HisKA"/>
    <property type="match status" value="1"/>
</dbReference>
<evidence type="ECO:0000256" key="5">
    <source>
        <dbReference type="ARBA" id="ARBA00022679"/>
    </source>
</evidence>
<dbReference type="AlphaFoldDB" id="A0A4Q2UQ84"/>
<accession>A0A4Q2UQ84</accession>
<dbReference type="SUPFAM" id="SSF55874">
    <property type="entry name" value="ATPase domain of HSP90 chaperone/DNA topoisomerase II/histidine kinase"/>
    <property type="match status" value="1"/>
</dbReference>
<keyword evidence="8 10" id="KW-1133">Transmembrane helix</keyword>
<reference evidence="13 14" key="1">
    <citation type="submission" date="2019-01" db="EMBL/GenBank/DDBJ databases">
        <title>Spirosoma flava sp. nov., a propanil-degrading bacterium isolated from herbicide-contaminated soil.</title>
        <authorList>
            <person name="Zhang L."/>
            <person name="Jiang J.-D."/>
        </authorList>
    </citation>
    <scope>NUCLEOTIDE SEQUENCE [LARGE SCALE GENOMIC DNA]</scope>
    <source>
        <strain evidence="13 14">TY50</strain>
    </source>
</reference>
<evidence type="ECO:0000256" key="9">
    <source>
        <dbReference type="ARBA" id="ARBA00023012"/>
    </source>
</evidence>
<dbReference type="InterPro" id="IPR003660">
    <property type="entry name" value="HAMP_dom"/>
</dbReference>
<dbReference type="GO" id="GO:0005886">
    <property type="term" value="C:plasma membrane"/>
    <property type="evidence" value="ECO:0007669"/>
    <property type="project" value="TreeGrafter"/>
</dbReference>
<comment type="caution">
    <text evidence="13">The sequence shown here is derived from an EMBL/GenBank/DDBJ whole genome shotgun (WGS) entry which is preliminary data.</text>
</comment>
<dbReference type="Gene3D" id="3.30.565.10">
    <property type="entry name" value="Histidine kinase-like ATPase, C-terminal domain"/>
    <property type="match status" value="1"/>
</dbReference>
<keyword evidence="9" id="KW-0902">Two-component regulatory system</keyword>
<keyword evidence="5" id="KW-0808">Transferase</keyword>
<dbReference type="GO" id="GO:0000155">
    <property type="term" value="F:phosphorelay sensor kinase activity"/>
    <property type="evidence" value="ECO:0007669"/>
    <property type="project" value="InterPro"/>
</dbReference>
<dbReference type="InterPro" id="IPR050428">
    <property type="entry name" value="TCS_sensor_his_kinase"/>
</dbReference>
<dbReference type="InterPro" id="IPR005467">
    <property type="entry name" value="His_kinase_dom"/>
</dbReference>
<evidence type="ECO:0000313" key="13">
    <source>
        <dbReference type="EMBL" id="RYC69800.1"/>
    </source>
</evidence>
<keyword evidence="6 10" id="KW-0812">Transmembrane</keyword>
<feature type="domain" description="HAMP" evidence="12">
    <location>
        <begin position="157"/>
        <end position="210"/>
    </location>
</feature>
<keyword evidence="7 13" id="KW-0418">Kinase</keyword>
<gene>
    <name evidence="13" type="ORF">EQG79_14500</name>
</gene>
<dbReference type="InterPro" id="IPR003661">
    <property type="entry name" value="HisK_dim/P_dom"/>
</dbReference>
<evidence type="ECO:0000256" key="1">
    <source>
        <dbReference type="ARBA" id="ARBA00000085"/>
    </source>
</evidence>
<dbReference type="PANTHER" id="PTHR45436">
    <property type="entry name" value="SENSOR HISTIDINE KINASE YKOH"/>
    <property type="match status" value="1"/>
</dbReference>
<evidence type="ECO:0000256" key="7">
    <source>
        <dbReference type="ARBA" id="ARBA00022777"/>
    </source>
</evidence>
<evidence type="ECO:0000256" key="10">
    <source>
        <dbReference type="SAM" id="Phobius"/>
    </source>
</evidence>
<dbReference type="Proteomes" id="UP000290407">
    <property type="component" value="Unassembled WGS sequence"/>
</dbReference>
<keyword evidence="10" id="KW-0472">Membrane</keyword>
<dbReference type="SMART" id="SM00388">
    <property type="entry name" value="HisKA"/>
    <property type="match status" value="1"/>
</dbReference>
<evidence type="ECO:0000256" key="3">
    <source>
        <dbReference type="ARBA" id="ARBA00012438"/>
    </source>
</evidence>
<dbReference type="RefSeq" id="WP_077919723.1">
    <property type="nucleotide sequence ID" value="NZ_SBLB01000003.1"/>
</dbReference>